<gene>
    <name evidence="2" type="ORF">UFOPK1495_00909</name>
</gene>
<proteinExistence type="predicted"/>
<evidence type="ECO:0000313" key="2">
    <source>
        <dbReference type="EMBL" id="CAB4551594.1"/>
    </source>
</evidence>
<reference evidence="2" key="1">
    <citation type="submission" date="2020-05" db="EMBL/GenBank/DDBJ databases">
        <authorList>
            <person name="Chiriac C."/>
            <person name="Salcher M."/>
            <person name="Ghai R."/>
            <person name="Kavagutti S V."/>
        </authorList>
    </citation>
    <scope>NUCLEOTIDE SEQUENCE</scope>
</reference>
<dbReference type="Gene3D" id="1.10.3210.10">
    <property type="entry name" value="Hypothetical protein af1432"/>
    <property type="match status" value="1"/>
</dbReference>
<evidence type="ECO:0000259" key="1">
    <source>
        <dbReference type="Pfam" id="PF01966"/>
    </source>
</evidence>
<dbReference type="InterPro" id="IPR003607">
    <property type="entry name" value="HD/PDEase_dom"/>
</dbReference>
<dbReference type="PANTHER" id="PTHR40202">
    <property type="match status" value="1"/>
</dbReference>
<dbReference type="SUPFAM" id="SSF109604">
    <property type="entry name" value="HD-domain/PDEase-like"/>
    <property type="match status" value="1"/>
</dbReference>
<dbReference type="PANTHER" id="PTHR40202:SF1">
    <property type="entry name" value="HD DOMAIN-CONTAINING PROTEIN"/>
    <property type="match status" value="1"/>
</dbReference>
<feature type="domain" description="HD" evidence="1">
    <location>
        <begin position="54"/>
        <end position="158"/>
    </location>
</feature>
<organism evidence="2">
    <name type="scientific">freshwater metagenome</name>
    <dbReference type="NCBI Taxonomy" id="449393"/>
    <lineage>
        <taxon>unclassified sequences</taxon>
        <taxon>metagenomes</taxon>
        <taxon>ecological metagenomes</taxon>
    </lineage>
</organism>
<dbReference type="InterPro" id="IPR052567">
    <property type="entry name" value="OP_Dioxygenase"/>
</dbReference>
<dbReference type="EMBL" id="CAEZSU010000085">
    <property type="protein sequence ID" value="CAB4551594.1"/>
    <property type="molecule type" value="Genomic_DNA"/>
</dbReference>
<dbReference type="InterPro" id="IPR006674">
    <property type="entry name" value="HD_domain"/>
</dbReference>
<accession>A0A6J6CJY1</accession>
<dbReference type="CDD" id="cd00077">
    <property type="entry name" value="HDc"/>
    <property type="match status" value="1"/>
</dbReference>
<sequence>MATSFTRMDESTEEQWLHIGAQHALNQGRVADRMLMLLESLGEITDGFNADQLTHCLQTATLAERAGADAQVVFASLMHDVGKAITVSNHGAIAAEMIKPYVRDDVYQMIRVHQDFQGKHYYQHFGADPDAREKHREELTTEQFELAAQFADEWDQIAFDTEYDTLPLSHFEPLVRKLTGDMSV</sequence>
<dbReference type="Pfam" id="PF01966">
    <property type="entry name" value="HD"/>
    <property type="match status" value="1"/>
</dbReference>
<protein>
    <submittedName>
        <fullName evidence="2">Unannotated protein</fullName>
    </submittedName>
</protein>
<dbReference type="AlphaFoldDB" id="A0A6J6CJY1"/>
<name>A0A6J6CJY1_9ZZZZ</name>